<dbReference type="InterPro" id="IPR017853">
    <property type="entry name" value="GH"/>
</dbReference>
<dbReference type="KEGG" id="mik:FOE78_05045"/>
<proteinExistence type="predicted"/>
<protein>
    <recommendedName>
        <fullName evidence="3">Beta-galactosidase trimerisation domain-containing protein</fullName>
    </recommendedName>
</protein>
<dbReference type="SUPFAM" id="SSF51445">
    <property type="entry name" value="(Trans)glycosidases"/>
    <property type="match status" value="1"/>
</dbReference>
<dbReference type="RefSeq" id="WP_143985335.1">
    <property type="nucleotide sequence ID" value="NZ_CP041692.1"/>
</dbReference>
<dbReference type="Proteomes" id="UP000319263">
    <property type="component" value="Chromosome"/>
</dbReference>
<dbReference type="AlphaFoldDB" id="A0A516PW49"/>
<evidence type="ECO:0000313" key="1">
    <source>
        <dbReference type="EMBL" id="QDP95362.1"/>
    </source>
</evidence>
<organism evidence="1 2">
    <name type="scientific">Microlunatus elymi</name>
    <dbReference type="NCBI Taxonomy" id="2596828"/>
    <lineage>
        <taxon>Bacteria</taxon>
        <taxon>Bacillati</taxon>
        <taxon>Actinomycetota</taxon>
        <taxon>Actinomycetes</taxon>
        <taxon>Propionibacteriales</taxon>
        <taxon>Propionibacteriaceae</taxon>
        <taxon>Microlunatus</taxon>
    </lineage>
</organism>
<dbReference type="Gene3D" id="3.20.20.80">
    <property type="entry name" value="Glycosidases"/>
    <property type="match status" value="1"/>
</dbReference>
<dbReference type="Gene3D" id="3.40.50.880">
    <property type="match status" value="1"/>
</dbReference>
<dbReference type="InterPro" id="IPR029062">
    <property type="entry name" value="Class_I_gatase-like"/>
</dbReference>
<sequence length="691" mass="77985">MERGVYFDGWFPRQHCYHPSLPPRRLTMVEDLAAYRATMLVWSALGGGVVSLPYLEDEAHGAIPARFRFYGFLNDAEFIQECRKRGITVFGVVFEHAWEFPVELNDDESVVLSLNETRGAGKADWLGLREFWQNRYPKLWPTFESYFPDGIRSTDGQPVTDPLEECAQRNIHGDPLHALWIEVPGSEHYNIMMERNNPVWREYLKGVIRTQIDAGVQGIQFDEAETPITSLQYGGCFCHTCMSGFREFLQQAPSRPAELDRADLETFHYGEWLLARGYDFTTNREQTPLFDSYMRFQRQNIVRYFGELADYARSYAASKNRDIKITGNFFNLFEHYYPMREKVDVIVTEMRNTTYRQPAWYRHAAAFAGEKPLVVVENPYGGVVPDLLNALRSGREFDRFRLSIYEAAALGVNMSLPYGSWMGSEIEDAFYAPHELCLEAGNFLADHEDLFAPATYSRLAVVFSAGSAFRRIAPPDLMGDTGDNRVNRQVADRGPFWSVAEALSDAGHVYDVVYFPDDELGTDHVTATALEQYTTIVLPGCTYLTDRQAVAVQAALERGARVIATAEVCADRPEIANHPAYDHMAGAADLTRVLEPQIAADGLGDTAYNIVQLPGGDAAIHLIRYDYDPVTDAVPVIEKARIEVTLPQGFQRVAAVSPHGDFEATLEAVEGERYRLLVGQVPLYGIIRMSR</sequence>
<reference evidence="1 2" key="1">
    <citation type="submission" date="2019-07" db="EMBL/GenBank/DDBJ databases">
        <title>Microlunatus dokdonensis sp. nov. isolated from the rhizospheric soil of the wild plant Elymus tsukushiensis.</title>
        <authorList>
            <person name="Ghim S.-Y."/>
            <person name="Hwang Y.-J."/>
            <person name="Son J.-S."/>
            <person name="Shin J.-H."/>
        </authorList>
    </citation>
    <scope>NUCLEOTIDE SEQUENCE [LARGE SCALE GENOMIC DNA]</scope>
    <source>
        <strain evidence="1 2">KUDC0627</strain>
    </source>
</reference>
<evidence type="ECO:0000313" key="2">
    <source>
        <dbReference type="Proteomes" id="UP000319263"/>
    </source>
</evidence>
<dbReference type="OrthoDB" id="931708at2"/>
<gene>
    <name evidence="1" type="ORF">FOE78_05045</name>
</gene>
<accession>A0A516PW49</accession>
<dbReference type="EMBL" id="CP041692">
    <property type="protein sequence ID" value="QDP95362.1"/>
    <property type="molecule type" value="Genomic_DNA"/>
</dbReference>
<name>A0A516PW49_9ACTN</name>
<keyword evidence="2" id="KW-1185">Reference proteome</keyword>
<evidence type="ECO:0008006" key="3">
    <source>
        <dbReference type="Google" id="ProtNLM"/>
    </source>
</evidence>